<dbReference type="InterPro" id="IPR046341">
    <property type="entry name" value="SET_dom_sf"/>
</dbReference>
<organism evidence="2">
    <name type="scientific">Magallana gigas</name>
    <name type="common">Pacific oyster</name>
    <name type="synonym">Crassostrea gigas</name>
    <dbReference type="NCBI Taxonomy" id="29159"/>
    <lineage>
        <taxon>Eukaryota</taxon>
        <taxon>Metazoa</taxon>
        <taxon>Spiralia</taxon>
        <taxon>Lophotrochozoa</taxon>
        <taxon>Mollusca</taxon>
        <taxon>Bivalvia</taxon>
        <taxon>Autobranchia</taxon>
        <taxon>Pteriomorphia</taxon>
        <taxon>Ostreida</taxon>
        <taxon>Ostreoidea</taxon>
        <taxon>Ostreidae</taxon>
        <taxon>Magallana</taxon>
    </lineage>
</organism>
<sequence length="494" mass="55752">MAQGVRSGTRVTAKRIRPDEDAKFWCQAGLDKDGFEKRFINNTIGFGVFTTAFFQKGAFLLDVDATDVPERMCRYVNDDKKANATMKLKVFNNYPRLCLFALQDIHIGEEIRYDYGDENVPWRQHFHKTKMEMKTTEVTDDDDDDPFDLKKARFSEKKVWNRTMLKQGQSQLHAGNDRLSDDDDIDEDALSGTMLKQGKGRLHAGNDRLSDDDDIDEDALSGTMPKQGKGRLHAGNDRLSDDDDTDEDALSGTVPKQGQGRLNAGNDRLSDDDDDNSVKDPDYEPDHSSDNDSDSLFEENQDDLHPDSLGELSCTDIGLEKCPTIDPRREIVSDSEESCGSIESEKYPMLSGKTDKDISFQGVPKNSNGNLKNKLHACFFCEKMIANIARHLELAHKTEVEVATILVFPKKSKERRKMWEELVNKGDFAHNISVLEKGAGIMIPKKRSTKCEIKDLIPCENCKAFYKKTDMLTAITVPLPNLGNNLQLLRKYST</sequence>
<feature type="compositionally biased region" description="Acidic residues" evidence="1">
    <location>
        <begin position="240"/>
        <end position="249"/>
    </location>
</feature>
<dbReference type="PANTHER" id="PTHR33480:SF1">
    <property type="entry name" value="TYR RECOMBINASE DOMAIN-CONTAINING PROTEIN"/>
    <property type="match status" value="1"/>
</dbReference>
<reference evidence="2" key="1">
    <citation type="journal article" date="2012" name="Nature">
        <title>The oyster genome reveals stress adaptation and complexity of shell formation.</title>
        <authorList>
            <person name="Zhang G."/>
            <person name="Fang X."/>
            <person name="Guo X."/>
            <person name="Li L."/>
            <person name="Luo R."/>
            <person name="Xu F."/>
            <person name="Yang P."/>
            <person name="Zhang L."/>
            <person name="Wang X."/>
            <person name="Qi H."/>
            <person name="Xiong Z."/>
            <person name="Que H."/>
            <person name="Xie Y."/>
            <person name="Holland P.W."/>
            <person name="Paps J."/>
            <person name="Zhu Y."/>
            <person name="Wu F."/>
            <person name="Chen Y."/>
            <person name="Wang J."/>
            <person name="Peng C."/>
            <person name="Meng J."/>
            <person name="Yang L."/>
            <person name="Liu J."/>
            <person name="Wen B."/>
            <person name="Zhang N."/>
            <person name="Huang Z."/>
            <person name="Zhu Q."/>
            <person name="Feng Y."/>
            <person name="Mount A."/>
            <person name="Hedgecock D."/>
            <person name="Xu Z."/>
            <person name="Liu Y."/>
            <person name="Domazet-Loso T."/>
            <person name="Du Y."/>
            <person name="Sun X."/>
            <person name="Zhang S."/>
            <person name="Liu B."/>
            <person name="Cheng P."/>
            <person name="Jiang X."/>
            <person name="Li J."/>
            <person name="Fan D."/>
            <person name="Wang W."/>
            <person name="Fu W."/>
            <person name="Wang T."/>
            <person name="Wang B."/>
            <person name="Zhang J."/>
            <person name="Peng Z."/>
            <person name="Li Y."/>
            <person name="Li N."/>
            <person name="Wang J."/>
            <person name="Chen M."/>
            <person name="He Y."/>
            <person name="Tan F."/>
            <person name="Song X."/>
            <person name="Zheng Q."/>
            <person name="Huang R."/>
            <person name="Yang H."/>
            <person name="Du X."/>
            <person name="Chen L."/>
            <person name="Yang M."/>
            <person name="Gaffney P.M."/>
            <person name="Wang S."/>
            <person name="Luo L."/>
            <person name="She Z."/>
            <person name="Ming Y."/>
            <person name="Huang W."/>
            <person name="Zhang S."/>
            <person name="Huang B."/>
            <person name="Zhang Y."/>
            <person name="Qu T."/>
            <person name="Ni P."/>
            <person name="Miao G."/>
            <person name="Wang J."/>
            <person name="Wang Q."/>
            <person name="Steinberg C.E."/>
            <person name="Wang H."/>
            <person name="Li N."/>
            <person name="Qian L."/>
            <person name="Zhang G."/>
            <person name="Li Y."/>
            <person name="Yang H."/>
            <person name="Liu X."/>
            <person name="Wang J."/>
            <person name="Yin Y."/>
            <person name="Wang J."/>
        </authorList>
    </citation>
    <scope>NUCLEOTIDE SEQUENCE [LARGE SCALE GENOMIC DNA]</scope>
    <source>
        <strain evidence="2">05x7-T-G4-1.051#20</strain>
    </source>
</reference>
<dbReference type="HOGENOM" id="CLU_693618_0_0_1"/>
<proteinExistence type="predicted"/>
<gene>
    <name evidence="2" type="ORF">CGI_10022914</name>
</gene>
<evidence type="ECO:0000313" key="2">
    <source>
        <dbReference type="EMBL" id="EKC41151.1"/>
    </source>
</evidence>
<feature type="compositionally biased region" description="Basic and acidic residues" evidence="1">
    <location>
        <begin position="276"/>
        <end position="290"/>
    </location>
</feature>
<dbReference type="GO" id="GO:0008168">
    <property type="term" value="F:methyltransferase activity"/>
    <property type="evidence" value="ECO:0007669"/>
    <property type="project" value="UniProtKB-KW"/>
</dbReference>
<dbReference type="InParanoid" id="K1S1L3"/>
<evidence type="ECO:0000256" key="1">
    <source>
        <dbReference type="SAM" id="MobiDB-lite"/>
    </source>
</evidence>
<protein>
    <submittedName>
        <fullName evidence="2">Histone-lysine N-methyltransferase SETD8-A</fullName>
    </submittedName>
</protein>
<dbReference type="AlphaFoldDB" id="K1S1L3"/>
<dbReference type="PANTHER" id="PTHR33480">
    <property type="entry name" value="SET DOMAIN-CONTAINING PROTEIN-RELATED"/>
    <property type="match status" value="1"/>
</dbReference>
<dbReference type="Pfam" id="PF00856">
    <property type="entry name" value="SET"/>
    <property type="match status" value="1"/>
</dbReference>
<dbReference type="EMBL" id="JH817583">
    <property type="protein sequence ID" value="EKC41151.1"/>
    <property type="molecule type" value="Genomic_DNA"/>
</dbReference>
<feature type="region of interest" description="Disordered" evidence="1">
    <location>
        <begin position="196"/>
        <end position="312"/>
    </location>
</feature>
<feature type="compositionally biased region" description="Acidic residues" evidence="1">
    <location>
        <begin position="291"/>
        <end position="301"/>
    </location>
</feature>
<feature type="compositionally biased region" description="Acidic residues" evidence="1">
    <location>
        <begin position="210"/>
        <end position="219"/>
    </location>
</feature>
<dbReference type="SUPFAM" id="SSF82199">
    <property type="entry name" value="SET domain"/>
    <property type="match status" value="1"/>
</dbReference>
<name>K1S1L3_MAGGI</name>
<dbReference type="GO" id="GO:0032259">
    <property type="term" value="P:methylation"/>
    <property type="evidence" value="ECO:0007669"/>
    <property type="project" value="UniProtKB-KW"/>
</dbReference>
<dbReference type="InterPro" id="IPR001214">
    <property type="entry name" value="SET_dom"/>
</dbReference>
<accession>K1S1L3</accession>
<dbReference type="Gene3D" id="2.170.270.10">
    <property type="entry name" value="SET domain"/>
    <property type="match status" value="1"/>
</dbReference>
<keyword evidence="2" id="KW-0489">Methyltransferase</keyword>
<keyword evidence="2" id="KW-0808">Transferase</keyword>
<dbReference type="PROSITE" id="PS50280">
    <property type="entry name" value="SET"/>
    <property type="match status" value="1"/>
</dbReference>